<organism evidence="2 3">
    <name type="scientific">Vibrio qingdaonensis</name>
    <dbReference type="NCBI Taxonomy" id="2829491"/>
    <lineage>
        <taxon>Bacteria</taxon>
        <taxon>Pseudomonadati</taxon>
        <taxon>Pseudomonadota</taxon>
        <taxon>Gammaproteobacteria</taxon>
        <taxon>Vibrionales</taxon>
        <taxon>Vibrionaceae</taxon>
        <taxon>Vibrio</taxon>
    </lineage>
</organism>
<dbReference type="EMBL" id="JAKRRY010000019">
    <property type="protein sequence ID" value="MCW8347174.1"/>
    <property type="molecule type" value="Genomic_DNA"/>
</dbReference>
<dbReference type="CDD" id="cd07736">
    <property type="entry name" value="PhnP-like_MBL-fold"/>
    <property type="match status" value="1"/>
</dbReference>
<dbReference type="InterPro" id="IPR001279">
    <property type="entry name" value="Metallo-B-lactamas"/>
</dbReference>
<name>A0A9X3CPL5_9VIBR</name>
<evidence type="ECO:0000259" key="1">
    <source>
        <dbReference type="Pfam" id="PF12706"/>
    </source>
</evidence>
<dbReference type="Gene3D" id="3.60.15.10">
    <property type="entry name" value="Ribonuclease Z/Hydroxyacylglutathione hydrolase-like"/>
    <property type="match status" value="1"/>
</dbReference>
<dbReference type="Pfam" id="PF12706">
    <property type="entry name" value="Lactamase_B_2"/>
    <property type="match status" value="1"/>
</dbReference>
<dbReference type="GO" id="GO:0103043">
    <property type="term" value="F:phosphoribosyl 1,2-cyclic phosphate phosphodiesterase activity"/>
    <property type="evidence" value="ECO:0007669"/>
    <property type="project" value="UniProtKB-EC"/>
</dbReference>
<proteinExistence type="predicted"/>
<dbReference type="InterPro" id="IPR035682">
    <property type="entry name" value="PhnP_MBL"/>
</dbReference>
<keyword evidence="2" id="KW-0378">Hydrolase</keyword>
<gene>
    <name evidence="2" type="primary">phnP</name>
    <name evidence="2" type="ORF">MD535_14305</name>
</gene>
<dbReference type="Proteomes" id="UP001155587">
    <property type="component" value="Unassembled WGS sequence"/>
</dbReference>
<dbReference type="PANTHER" id="PTHR42663">
    <property type="entry name" value="HYDROLASE C777.06C-RELATED-RELATED"/>
    <property type="match status" value="1"/>
</dbReference>
<dbReference type="NCBIfam" id="TIGR03307">
    <property type="entry name" value="PhnP"/>
    <property type="match status" value="1"/>
</dbReference>
<accession>A0A9X3CPL5</accession>
<dbReference type="SUPFAM" id="SSF56281">
    <property type="entry name" value="Metallo-hydrolase/oxidoreductase"/>
    <property type="match status" value="1"/>
</dbReference>
<dbReference type="GO" id="GO:0019700">
    <property type="term" value="P:organic phosphonate catabolic process"/>
    <property type="evidence" value="ECO:0007669"/>
    <property type="project" value="InterPro"/>
</dbReference>
<dbReference type="AlphaFoldDB" id="A0A9X3CPL5"/>
<reference evidence="2" key="1">
    <citation type="submission" date="2022-02" db="EMBL/GenBank/DDBJ databases">
        <title>Vibrio sp. nov, a new bacterium isolated from seawater.</title>
        <authorList>
            <person name="Yuan Y."/>
        </authorList>
    </citation>
    <scope>NUCLEOTIDE SEQUENCE</scope>
    <source>
        <strain evidence="2">ZSDZ65</strain>
    </source>
</reference>
<feature type="domain" description="Metallo-beta-lactamase" evidence="1">
    <location>
        <begin position="66"/>
        <end position="224"/>
    </location>
</feature>
<dbReference type="EC" id="3.1.4.55" evidence="2"/>
<evidence type="ECO:0000313" key="3">
    <source>
        <dbReference type="Proteomes" id="UP001155587"/>
    </source>
</evidence>
<dbReference type="InterPro" id="IPR017693">
    <property type="entry name" value="Phosphonate_metab_PhnP"/>
</dbReference>
<comment type="caution">
    <text evidence="2">The sequence shown here is derived from an EMBL/GenBank/DDBJ whole genome shotgun (WGS) entry which is preliminary data.</text>
</comment>
<dbReference type="RefSeq" id="WP_265675705.1">
    <property type="nucleotide sequence ID" value="NZ_JAKRRY010000019.1"/>
</dbReference>
<protein>
    <submittedName>
        <fullName evidence="2">Phosphonate metabolism protein PhnP</fullName>
        <ecNumber evidence="2">3.1.4.55</ecNumber>
    </submittedName>
</protein>
<evidence type="ECO:0000313" key="2">
    <source>
        <dbReference type="EMBL" id="MCW8347174.1"/>
    </source>
</evidence>
<dbReference type="PANTHER" id="PTHR42663:SF6">
    <property type="entry name" value="HYDROLASE C777.06C-RELATED"/>
    <property type="match status" value="1"/>
</dbReference>
<keyword evidence="3" id="KW-1185">Reference proteome</keyword>
<sequence length="255" mass="28710">MKLTMLGTGNSAMMPVYGCSCEACRLASVDLRLKREKTSAYIEHNGHTLLLDANAPDLLTRFPAGTINAILVTHYHMDHVHSLFDLRWGVGEPIPVISPDDPSGCDDLYKHSGLLDFSQRATPFQAFTWKGITVTPLPLTHSKLCVGYAFEWDGQCLAYLTDTNGLPAKTKAWLLARHVRWIITDCNYPPIECEETRLVQNHNDIHQVVQIVEECQPDHLGLVHVSHDTINWLNHHQHTLPHTIQLLNDGQEITL</sequence>
<dbReference type="InterPro" id="IPR036866">
    <property type="entry name" value="RibonucZ/Hydroxyglut_hydro"/>
</dbReference>